<name>A0ABT8NGS3_9BACL</name>
<dbReference type="RefSeq" id="WP_301857404.1">
    <property type="nucleotide sequence ID" value="NZ_JAUJWU010000005.1"/>
</dbReference>
<evidence type="ECO:0000313" key="3">
    <source>
        <dbReference type="Proteomes" id="UP001172142"/>
    </source>
</evidence>
<accession>A0ABT8NGS3</accession>
<reference evidence="2 3" key="1">
    <citation type="submission" date="2023-07" db="EMBL/GenBank/DDBJ databases">
        <title>Novel species in genus Planococcus.</title>
        <authorList>
            <person name="Ning S."/>
        </authorList>
    </citation>
    <scope>NUCLEOTIDE SEQUENCE [LARGE SCALE GENOMIC DNA]</scope>
    <source>
        <strain evidence="2 3">N017</strain>
    </source>
</reference>
<feature type="compositionally biased region" description="Basic and acidic residues" evidence="1">
    <location>
        <begin position="47"/>
        <end position="61"/>
    </location>
</feature>
<evidence type="ECO:0000256" key="1">
    <source>
        <dbReference type="SAM" id="MobiDB-lite"/>
    </source>
</evidence>
<dbReference type="Proteomes" id="UP001172142">
    <property type="component" value="Unassembled WGS sequence"/>
</dbReference>
<evidence type="ECO:0000313" key="2">
    <source>
        <dbReference type="EMBL" id="MDN7247095.1"/>
    </source>
</evidence>
<gene>
    <name evidence="2" type="ORF">QWY13_16570</name>
</gene>
<protein>
    <submittedName>
        <fullName evidence="2">Uncharacterized protein</fullName>
    </submittedName>
</protein>
<organism evidence="2 3">
    <name type="scientific">Planococcus shenhongbingii</name>
    <dbReference type="NCBI Taxonomy" id="3058398"/>
    <lineage>
        <taxon>Bacteria</taxon>
        <taxon>Bacillati</taxon>
        <taxon>Bacillota</taxon>
        <taxon>Bacilli</taxon>
        <taxon>Bacillales</taxon>
        <taxon>Caryophanaceae</taxon>
        <taxon>Planococcus</taxon>
    </lineage>
</organism>
<comment type="caution">
    <text evidence="2">The sequence shown here is derived from an EMBL/GenBank/DDBJ whole genome shotgun (WGS) entry which is preliminary data.</text>
</comment>
<dbReference type="EMBL" id="JAUJWU010000005">
    <property type="protein sequence ID" value="MDN7247095.1"/>
    <property type="molecule type" value="Genomic_DNA"/>
</dbReference>
<sequence>MEGVVCLISISVDRIVPALYLMDENESYSFAQIRKANNEDLLPLQPPKKEGVKGKKRKQEEKQFKVEKKNIIDSVYIGQPTGMKSVSVVMLKKIHVIKSDSIIKQIATVPDEDFKKCLLQHKEIKRTNDLHQQLHKIKKKYS</sequence>
<feature type="region of interest" description="Disordered" evidence="1">
    <location>
        <begin position="42"/>
        <end position="61"/>
    </location>
</feature>
<keyword evidence="3" id="KW-1185">Reference proteome</keyword>
<proteinExistence type="predicted"/>